<evidence type="ECO:0000313" key="6">
    <source>
        <dbReference type="Proteomes" id="UP000637578"/>
    </source>
</evidence>
<dbReference type="Gene3D" id="4.10.520.10">
    <property type="entry name" value="IHF-like DNA-binding proteins"/>
    <property type="match status" value="1"/>
</dbReference>
<evidence type="ECO:0000313" key="5">
    <source>
        <dbReference type="EMBL" id="GGM40736.1"/>
    </source>
</evidence>
<dbReference type="PANTHER" id="PTHR33175">
    <property type="entry name" value="DNA-BINDING PROTEIN HU"/>
    <property type="match status" value="1"/>
</dbReference>
<organism evidence="5 6">
    <name type="scientific">Longimycelium tulufanense</name>
    <dbReference type="NCBI Taxonomy" id="907463"/>
    <lineage>
        <taxon>Bacteria</taxon>
        <taxon>Bacillati</taxon>
        <taxon>Actinomycetota</taxon>
        <taxon>Actinomycetes</taxon>
        <taxon>Pseudonocardiales</taxon>
        <taxon>Pseudonocardiaceae</taxon>
        <taxon>Longimycelium</taxon>
    </lineage>
</organism>
<dbReference type="GO" id="GO:0005829">
    <property type="term" value="C:cytosol"/>
    <property type="evidence" value="ECO:0007669"/>
    <property type="project" value="TreeGrafter"/>
</dbReference>
<dbReference type="InterPro" id="IPR010992">
    <property type="entry name" value="IHF-like_DNA-bd_dom_sf"/>
</dbReference>
<evidence type="ECO:0008006" key="7">
    <source>
        <dbReference type="Google" id="ProtNLM"/>
    </source>
</evidence>
<dbReference type="SUPFAM" id="SSF47729">
    <property type="entry name" value="IHF-like DNA-binding proteins"/>
    <property type="match status" value="1"/>
</dbReference>
<sequence>MNKAQLIEALAERLGGDKKTASEAVDGMTDIIVRTVNKGEKVNVTGFGVFEKRARAARVARNPRTGEQVKVKRTNVPAFRAGTTFKEVIGGVRKLPRVAAAAKKTTTAKATTTRKTTAAKPAAKRTARTTAKAAPKRATTAKRTTARKTTAKAAPKRATTAKRTTAKAATARKTTARATARKATTRRTTRKK</sequence>
<feature type="compositionally biased region" description="Basic residues" evidence="4">
    <location>
        <begin position="179"/>
        <end position="192"/>
    </location>
</feature>
<comment type="caution">
    <text evidence="5">The sequence shown here is derived from an EMBL/GenBank/DDBJ whole genome shotgun (WGS) entry which is preliminary data.</text>
</comment>
<dbReference type="Proteomes" id="UP000637578">
    <property type="component" value="Unassembled WGS sequence"/>
</dbReference>
<proteinExistence type="inferred from homology"/>
<protein>
    <recommendedName>
        <fullName evidence="7">DNA-binding protein HU-beta</fullName>
    </recommendedName>
</protein>
<dbReference type="CDD" id="cd13831">
    <property type="entry name" value="HU"/>
    <property type="match status" value="1"/>
</dbReference>
<feature type="compositionally biased region" description="Low complexity" evidence="4">
    <location>
        <begin position="103"/>
        <end position="121"/>
    </location>
</feature>
<dbReference type="Pfam" id="PF00216">
    <property type="entry name" value="Bac_DNA_binding"/>
    <property type="match status" value="1"/>
</dbReference>
<dbReference type="RefSeq" id="WP_229686018.1">
    <property type="nucleotide sequence ID" value="NZ_BMMK01000002.1"/>
</dbReference>
<keyword evidence="1" id="KW-0226">DNA condensation</keyword>
<dbReference type="GO" id="GO:0030527">
    <property type="term" value="F:structural constituent of chromatin"/>
    <property type="evidence" value="ECO:0007669"/>
    <property type="project" value="InterPro"/>
</dbReference>
<reference evidence="5" key="1">
    <citation type="journal article" date="2014" name="Int. J. Syst. Evol. Microbiol.">
        <title>Complete genome sequence of Corynebacterium casei LMG S-19264T (=DSM 44701T), isolated from a smear-ripened cheese.</title>
        <authorList>
            <consortium name="US DOE Joint Genome Institute (JGI-PGF)"/>
            <person name="Walter F."/>
            <person name="Albersmeier A."/>
            <person name="Kalinowski J."/>
            <person name="Ruckert C."/>
        </authorList>
    </citation>
    <scope>NUCLEOTIDE SEQUENCE</scope>
    <source>
        <strain evidence="5">CGMCC 4.5737</strain>
    </source>
</reference>
<keyword evidence="2" id="KW-0238">DNA-binding</keyword>
<dbReference type="PANTHER" id="PTHR33175:SF3">
    <property type="entry name" value="DNA-BINDING PROTEIN HU-BETA"/>
    <property type="match status" value="1"/>
</dbReference>
<name>A0A8J3C6M4_9PSEU</name>
<feature type="compositionally biased region" description="Low complexity" evidence="4">
    <location>
        <begin position="151"/>
        <end position="178"/>
    </location>
</feature>
<gene>
    <name evidence="5" type="ORF">GCM10012275_09640</name>
</gene>
<dbReference type="InterPro" id="IPR000119">
    <property type="entry name" value="Hist_DNA-bd"/>
</dbReference>
<keyword evidence="6" id="KW-1185">Reference proteome</keyword>
<dbReference type="PRINTS" id="PR01727">
    <property type="entry name" value="DNABINDINGHU"/>
</dbReference>
<feature type="region of interest" description="Disordered" evidence="4">
    <location>
        <begin position="103"/>
        <end position="192"/>
    </location>
</feature>
<evidence type="ECO:0000256" key="2">
    <source>
        <dbReference type="ARBA" id="ARBA00023125"/>
    </source>
</evidence>
<evidence type="ECO:0000256" key="4">
    <source>
        <dbReference type="SAM" id="MobiDB-lite"/>
    </source>
</evidence>
<accession>A0A8J3C6M4</accession>
<dbReference type="GO" id="GO:0030261">
    <property type="term" value="P:chromosome condensation"/>
    <property type="evidence" value="ECO:0007669"/>
    <property type="project" value="UniProtKB-KW"/>
</dbReference>
<evidence type="ECO:0000256" key="1">
    <source>
        <dbReference type="ARBA" id="ARBA00023067"/>
    </source>
</evidence>
<evidence type="ECO:0000256" key="3">
    <source>
        <dbReference type="RuleBase" id="RU003939"/>
    </source>
</evidence>
<dbReference type="EMBL" id="BMMK01000002">
    <property type="protein sequence ID" value="GGM40736.1"/>
    <property type="molecule type" value="Genomic_DNA"/>
</dbReference>
<dbReference type="SMART" id="SM00411">
    <property type="entry name" value="BHL"/>
    <property type="match status" value="1"/>
</dbReference>
<dbReference type="InterPro" id="IPR020816">
    <property type="entry name" value="Histone-like_DNA-bd_CS"/>
</dbReference>
<dbReference type="GO" id="GO:0003677">
    <property type="term" value="F:DNA binding"/>
    <property type="evidence" value="ECO:0007669"/>
    <property type="project" value="UniProtKB-KW"/>
</dbReference>
<comment type="similarity">
    <text evidence="3">Belongs to the bacterial histone-like protein family.</text>
</comment>
<reference evidence="5" key="2">
    <citation type="submission" date="2020-09" db="EMBL/GenBank/DDBJ databases">
        <authorList>
            <person name="Sun Q."/>
            <person name="Zhou Y."/>
        </authorList>
    </citation>
    <scope>NUCLEOTIDE SEQUENCE</scope>
    <source>
        <strain evidence="5">CGMCC 4.5737</strain>
    </source>
</reference>
<feature type="compositionally biased region" description="Low complexity" evidence="4">
    <location>
        <begin position="128"/>
        <end position="143"/>
    </location>
</feature>
<dbReference type="PROSITE" id="PS00045">
    <property type="entry name" value="HISTONE_LIKE"/>
    <property type="match status" value="1"/>
</dbReference>
<dbReference type="AlphaFoldDB" id="A0A8J3C6M4"/>